<dbReference type="InterPro" id="IPR036388">
    <property type="entry name" value="WH-like_DNA-bd_sf"/>
</dbReference>
<keyword evidence="2" id="KW-0238">DNA-binding</keyword>
<dbReference type="PANTHER" id="PTHR39515:SF2">
    <property type="entry name" value="HTH-TYPE TRANSCRIPTIONAL REGULATOR RV0880"/>
    <property type="match status" value="1"/>
</dbReference>
<dbReference type="SUPFAM" id="SSF46785">
    <property type="entry name" value="Winged helix' DNA-binding domain"/>
    <property type="match status" value="1"/>
</dbReference>
<dbReference type="GO" id="GO:0003700">
    <property type="term" value="F:DNA-binding transcription factor activity"/>
    <property type="evidence" value="ECO:0007669"/>
    <property type="project" value="InterPro"/>
</dbReference>
<dbReference type="PROSITE" id="PS50995">
    <property type="entry name" value="HTH_MARR_2"/>
    <property type="match status" value="1"/>
</dbReference>
<proteinExistence type="predicted"/>
<gene>
    <name evidence="5" type="ORF">CTZ28_42410</name>
</gene>
<dbReference type="AlphaFoldDB" id="A0A3M0IDQ6"/>
<dbReference type="InterPro" id="IPR000835">
    <property type="entry name" value="HTH_MarR-typ"/>
</dbReference>
<sequence>MTTDRPATDTFSEELADALVGIQRLIRRRLRGGVTGPRLRGAEVELLRLVQTRPGIGIKEAARELHLAGNSVSTLVNRLARDGHLVRETDPADRRAARLQLTEAARKRLHDWQRRRAALVDRQVSRLTEAERGALRAALPALHRLAATLHEEAEES</sequence>
<dbReference type="SMART" id="SM00347">
    <property type="entry name" value="HTH_MARR"/>
    <property type="match status" value="1"/>
</dbReference>
<evidence type="ECO:0000256" key="3">
    <source>
        <dbReference type="ARBA" id="ARBA00023163"/>
    </source>
</evidence>
<evidence type="ECO:0000313" key="5">
    <source>
        <dbReference type="EMBL" id="RMB79966.1"/>
    </source>
</evidence>
<organism evidence="5 6">
    <name type="scientific">Streptomyces shenzhenensis</name>
    <dbReference type="NCBI Taxonomy" id="943815"/>
    <lineage>
        <taxon>Bacteria</taxon>
        <taxon>Bacillati</taxon>
        <taxon>Actinomycetota</taxon>
        <taxon>Actinomycetes</taxon>
        <taxon>Kitasatosporales</taxon>
        <taxon>Streptomycetaceae</taxon>
        <taxon>Streptomyces</taxon>
    </lineage>
</organism>
<dbReference type="PROSITE" id="PS01117">
    <property type="entry name" value="HTH_MARR_1"/>
    <property type="match status" value="1"/>
</dbReference>
<feature type="domain" description="HTH marR-type" evidence="4">
    <location>
        <begin position="12"/>
        <end position="144"/>
    </location>
</feature>
<evidence type="ECO:0000256" key="2">
    <source>
        <dbReference type="ARBA" id="ARBA00023125"/>
    </source>
</evidence>
<comment type="caution">
    <text evidence="5">The sequence shown here is derived from an EMBL/GenBank/DDBJ whole genome shotgun (WGS) entry which is preliminary data.</text>
</comment>
<dbReference type="Proteomes" id="UP000270471">
    <property type="component" value="Unassembled WGS sequence"/>
</dbReference>
<dbReference type="GO" id="GO:0003677">
    <property type="term" value="F:DNA binding"/>
    <property type="evidence" value="ECO:0007669"/>
    <property type="project" value="UniProtKB-KW"/>
</dbReference>
<dbReference type="EMBL" id="PENI01000049">
    <property type="protein sequence ID" value="RMB79966.1"/>
    <property type="molecule type" value="Genomic_DNA"/>
</dbReference>
<dbReference type="InterPro" id="IPR023187">
    <property type="entry name" value="Tscrpt_reg_MarR-type_CS"/>
</dbReference>
<keyword evidence="3" id="KW-0804">Transcription</keyword>
<keyword evidence="1" id="KW-0805">Transcription regulation</keyword>
<evidence type="ECO:0000313" key="6">
    <source>
        <dbReference type="Proteomes" id="UP000270471"/>
    </source>
</evidence>
<dbReference type="InterPro" id="IPR052526">
    <property type="entry name" value="HTH-type_Bedaq_tolerance"/>
</dbReference>
<evidence type="ECO:0000256" key="1">
    <source>
        <dbReference type="ARBA" id="ARBA00023015"/>
    </source>
</evidence>
<protein>
    <submittedName>
        <fullName evidence="5">MarR family transcriptional regulator</fullName>
    </submittedName>
</protein>
<keyword evidence="6" id="KW-1185">Reference proteome</keyword>
<dbReference type="PANTHER" id="PTHR39515">
    <property type="entry name" value="CONSERVED PROTEIN"/>
    <property type="match status" value="1"/>
</dbReference>
<reference evidence="5 6" key="1">
    <citation type="submission" date="2017-11" db="EMBL/GenBank/DDBJ databases">
        <title>Draft genome of actinobacteria isolated from guarana (Paullinia cupana (Mart.) Ducke.</title>
        <authorList>
            <person name="Siqueira K.A."/>
            <person name="Liotti R.G."/>
            <person name="Mendes T.A.O."/>
            <person name="Soares M.A."/>
        </authorList>
    </citation>
    <scope>NUCLEOTIDE SEQUENCE [LARGE SCALE GENOMIC DNA]</scope>
    <source>
        <strain evidence="5 6">193</strain>
    </source>
</reference>
<dbReference type="InterPro" id="IPR036390">
    <property type="entry name" value="WH_DNA-bd_sf"/>
</dbReference>
<evidence type="ECO:0000259" key="4">
    <source>
        <dbReference type="PROSITE" id="PS50995"/>
    </source>
</evidence>
<accession>A0A3M0IDQ6</accession>
<name>A0A3M0IDQ6_9ACTN</name>
<dbReference type="Pfam" id="PF12802">
    <property type="entry name" value="MarR_2"/>
    <property type="match status" value="1"/>
</dbReference>
<dbReference type="RefSeq" id="WP_121895156.1">
    <property type="nucleotide sequence ID" value="NZ_JBEXWZ010000158.1"/>
</dbReference>
<dbReference type="OrthoDB" id="69852at2"/>
<dbReference type="Gene3D" id="1.10.10.10">
    <property type="entry name" value="Winged helix-like DNA-binding domain superfamily/Winged helix DNA-binding domain"/>
    <property type="match status" value="1"/>
</dbReference>